<keyword evidence="3" id="KW-1185">Reference proteome</keyword>
<protein>
    <submittedName>
        <fullName evidence="2">Uncharacterized protein</fullName>
    </submittedName>
</protein>
<dbReference type="Proteomes" id="UP001419268">
    <property type="component" value="Unassembled WGS sequence"/>
</dbReference>
<sequence>MAEHCATTTDNGGRGDAKAAEPIATREPIADGDGRPKQTEATARPSNDAAWRSRRGMSAAAKRMRIGEELNKAAHAGGAKKGGGAAQGDKMMRRRRSDASRATWARRRETEARAGEAAMQGARSMAMRLSAAARIAARWRVLSLNCCRSSESIGKRVMVTGYLRYEKRIAFPPYAVYMAPVLDGPAQSYASALQSSQHCQILRLMAEAVAKDRVRDPVECADMDNDLVMHRDKDIDMFHLDWDFNVPVWAYGQPGLGGAQLVTEEPSLSRMSPALQRERKRRGDERELKELASQQLRRRTKRPRIIKQTDDRRDAWRAALAAAAMTQRVSVAGGEIEPGCASVPKRLAATADRRRRSK</sequence>
<feature type="compositionally biased region" description="Basic and acidic residues" evidence="1">
    <location>
        <begin position="281"/>
        <end position="290"/>
    </location>
</feature>
<proteinExistence type="predicted"/>
<reference evidence="2 3" key="1">
    <citation type="submission" date="2024-01" db="EMBL/GenBank/DDBJ databases">
        <title>Genome assemblies of Stephania.</title>
        <authorList>
            <person name="Yang L."/>
        </authorList>
    </citation>
    <scope>NUCLEOTIDE SEQUENCE [LARGE SCALE GENOMIC DNA]</scope>
    <source>
        <strain evidence="2">JXDWG</strain>
        <tissue evidence="2">Leaf</tissue>
    </source>
</reference>
<name>A0AAP0PV22_9MAGN</name>
<evidence type="ECO:0000313" key="2">
    <source>
        <dbReference type="EMBL" id="KAK9157537.1"/>
    </source>
</evidence>
<evidence type="ECO:0000256" key="1">
    <source>
        <dbReference type="SAM" id="MobiDB-lite"/>
    </source>
</evidence>
<accession>A0AAP0PV22</accession>
<feature type="region of interest" description="Disordered" evidence="1">
    <location>
        <begin position="72"/>
        <end position="118"/>
    </location>
</feature>
<organism evidence="2 3">
    <name type="scientific">Stephania cephalantha</name>
    <dbReference type="NCBI Taxonomy" id="152367"/>
    <lineage>
        <taxon>Eukaryota</taxon>
        <taxon>Viridiplantae</taxon>
        <taxon>Streptophyta</taxon>
        <taxon>Embryophyta</taxon>
        <taxon>Tracheophyta</taxon>
        <taxon>Spermatophyta</taxon>
        <taxon>Magnoliopsida</taxon>
        <taxon>Ranunculales</taxon>
        <taxon>Menispermaceae</taxon>
        <taxon>Menispermoideae</taxon>
        <taxon>Cissampelideae</taxon>
        <taxon>Stephania</taxon>
    </lineage>
</organism>
<feature type="region of interest" description="Disordered" evidence="1">
    <location>
        <begin position="267"/>
        <end position="304"/>
    </location>
</feature>
<dbReference type="AlphaFoldDB" id="A0AAP0PV22"/>
<dbReference type="EMBL" id="JBBNAG010000002">
    <property type="protein sequence ID" value="KAK9157537.1"/>
    <property type="molecule type" value="Genomic_DNA"/>
</dbReference>
<feature type="compositionally biased region" description="Polar residues" evidence="1">
    <location>
        <begin position="1"/>
        <end position="11"/>
    </location>
</feature>
<gene>
    <name evidence="2" type="ORF">Scep_004111</name>
</gene>
<comment type="caution">
    <text evidence="2">The sequence shown here is derived from an EMBL/GenBank/DDBJ whole genome shotgun (WGS) entry which is preliminary data.</text>
</comment>
<evidence type="ECO:0000313" key="3">
    <source>
        <dbReference type="Proteomes" id="UP001419268"/>
    </source>
</evidence>
<feature type="compositionally biased region" description="Basic and acidic residues" evidence="1">
    <location>
        <begin position="28"/>
        <end position="38"/>
    </location>
</feature>
<feature type="region of interest" description="Disordered" evidence="1">
    <location>
        <begin position="1"/>
        <end position="60"/>
    </location>
</feature>